<proteinExistence type="predicted"/>
<reference evidence="2" key="1">
    <citation type="submission" date="2022-11" db="UniProtKB">
        <authorList>
            <consortium name="WormBaseParasite"/>
        </authorList>
    </citation>
    <scope>IDENTIFICATION</scope>
</reference>
<dbReference type="Proteomes" id="UP000887578">
    <property type="component" value="Unplaced"/>
</dbReference>
<organism evidence="1 2">
    <name type="scientific">Panagrolaimus davidi</name>
    <dbReference type="NCBI Taxonomy" id="227884"/>
    <lineage>
        <taxon>Eukaryota</taxon>
        <taxon>Metazoa</taxon>
        <taxon>Ecdysozoa</taxon>
        <taxon>Nematoda</taxon>
        <taxon>Chromadorea</taxon>
        <taxon>Rhabditida</taxon>
        <taxon>Tylenchina</taxon>
        <taxon>Panagrolaimomorpha</taxon>
        <taxon>Panagrolaimoidea</taxon>
        <taxon>Panagrolaimidae</taxon>
        <taxon>Panagrolaimus</taxon>
    </lineage>
</organism>
<keyword evidence="1" id="KW-1185">Reference proteome</keyword>
<evidence type="ECO:0000313" key="2">
    <source>
        <dbReference type="WBParaSite" id="PDA_v2.g2028.t1"/>
    </source>
</evidence>
<evidence type="ECO:0000313" key="1">
    <source>
        <dbReference type="Proteomes" id="UP000887578"/>
    </source>
</evidence>
<sequence length="208" mass="22996">MAINECPSAFALPDIKKCRGCRRCKTTDIMIQGENHPSINRYVTNDDCSILVATCMQKGSAVLKFNEGGPIDGKYFPEAASNEPKRVIFDCEEEGWVFKSSDSINAKVTKLECIEAKLENHNSCNDCKSENLRAPGINSIYVTTILGYDGCLMALFQCPPNENVNKESGVYGRVFQSPSTEVTLKCLNQKWMHGTAEIHDLACTTPNV</sequence>
<protein>
    <submittedName>
        <fullName evidence="2">C6 domain-containing protein</fullName>
    </submittedName>
</protein>
<accession>A0A914PP19</accession>
<dbReference type="WBParaSite" id="PDA_v2.g2028.t1">
    <property type="protein sequence ID" value="PDA_v2.g2028.t1"/>
    <property type="gene ID" value="PDA_v2.g2028"/>
</dbReference>
<name>A0A914PP19_9BILA</name>
<dbReference type="AlphaFoldDB" id="A0A914PP19"/>